<dbReference type="GO" id="GO:0003755">
    <property type="term" value="F:peptidyl-prolyl cis-trans isomerase activity"/>
    <property type="evidence" value="ECO:0007669"/>
    <property type="project" value="UniProtKB-KW"/>
</dbReference>
<dbReference type="InterPro" id="IPR000297">
    <property type="entry name" value="PPIase_PpiC"/>
</dbReference>
<keyword evidence="2 10" id="KW-0732">Signal</keyword>
<proteinExistence type="predicted"/>
<keyword evidence="6 9" id="KW-0413">Isomerase</keyword>
<evidence type="ECO:0000259" key="11">
    <source>
        <dbReference type="PROSITE" id="PS50198"/>
    </source>
</evidence>
<keyword evidence="4 9" id="KW-0697">Rotamase</keyword>
<dbReference type="Gene3D" id="3.10.50.40">
    <property type="match status" value="1"/>
</dbReference>
<keyword evidence="13" id="KW-1185">Reference proteome</keyword>
<feature type="chain" id="PRO_5011553905" description="Parvulin-like PPIase" evidence="10">
    <location>
        <begin position="21"/>
        <end position="405"/>
    </location>
</feature>
<evidence type="ECO:0000256" key="5">
    <source>
        <dbReference type="ARBA" id="ARBA00023186"/>
    </source>
</evidence>
<dbReference type="Pfam" id="PF09312">
    <property type="entry name" value="SurA_N"/>
    <property type="match status" value="1"/>
</dbReference>
<dbReference type="SUPFAM" id="SSF54534">
    <property type="entry name" value="FKBP-like"/>
    <property type="match status" value="1"/>
</dbReference>
<dbReference type="InterPro" id="IPR015391">
    <property type="entry name" value="SurA_N"/>
</dbReference>
<dbReference type="Pfam" id="PF00639">
    <property type="entry name" value="Rotamase"/>
    <property type="match status" value="1"/>
</dbReference>
<dbReference type="Gene3D" id="1.10.4030.10">
    <property type="entry name" value="Porin chaperone SurA, peptide-binding domain"/>
    <property type="match status" value="1"/>
</dbReference>
<name>A0A1H8AZW5_9RHOB</name>
<dbReference type="PANTHER" id="PTHR47637">
    <property type="entry name" value="CHAPERONE SURA"/>
    <property type="match status" value="1"/>
</dbReference>
<evidence type="ECO:0000256" key="9">
    <source>
        <dbReference type="PROSITE-ProRule" id="PRU00278"/>
    </source>
</evidence>
<gene>
    <name evidence="12" type="ORF">SAMN04488011_101383</name>
</gene>
<protein>
    <recommendedName>
        <fullName evidence="1">Parvulin-like PPIase</fullName>
    </recommendedName>
    <alternativeName>
        <fullName evidence="7">Peptidyl-prolyl cis-trans isomerase plp</fullName>
    </alternativeName>
    <alternativeName>
        <fullName evidence="8">Rotamase plp</fullName>
    </alternativeName>
</protein>
<evidence type="ECO:0000256" key="3">
    <source>
        <dbReference type="ARBA" id="ARBA00022764"/>
    </source>
</evidence>
<keyword evidence="3" id="KW-0574">Periplasm</keyword>
<evidence type="ECO:0000313" key="12">
    <source>
        <dbReference type="EMBL" id="SEM76271.1"/>
    </source>
</evidence>
<accession>A0A1H8AZW5</accession>
<dbReference type="PANTHER" id="PTHR47637:SF1">
    <property type="entry name" value="CHAPERONE SURA"/>
    <property type="match status" value="1"/>
</dbReference>
<reference evidence="13" key="1">
    <citation type="submission" date="2016-10" db="EMBL/GenBank/DDBJ databases">
        <authorList>
            <person name="Varghese N."/>
            <person name="Submissions S."/>
        </authorList>
    </citation>
    <scope>NUCLEOTIDE SEQUENCE [LARGE SCALE GENOMIC DNA]</scope>
    <source>
        <strain evidence="13">DSM 26893</strain>
    </source>
</reference>
<organism evidence="12 13">
    <name type="scientific">Palleronia pelagia</name>
    <dbReference type="NCBI Taxonomy" id="387096"/>
    <lineage>
        <taxon>Bacteria</taxon>
        <taxon>Pseudomonadati</taxon>
        <taxon>Pseudomonadota</taxon>
        <taxon>Alphaproteobacteria</taxon>
        <taxon>Rhodobacterales</taxon>
        <taxon>Roseobacteraceae</taxon>
        <taxon>Palleronia</taxon>
    </lineage>
</organism>
<dbReference type="EMBL" id="FOCM01000001">
    <property type="protein sequence ID" value="SEM76271.1"/>
    <property type="molecule type" value="Genomic_DNA"/>
</dbReference>
<dbReference type="RefSeq" id="WP_175481630.1">
    <property type="nucleotide sequence ID" value="NZ_FOCM01000001.1"/>
</dbReference>
<evidence type="ECO:0000256" key="6">
    <source>
        <dbReference type="ARBA" id="ARBA00023235"/>
    </source>
</evidence>
<feature type="domain" description="PpiC" evidence="11">
    <location>
        <begin position="160"/>
        <end position="257"/>
    </location>
</feature>
<dbReference type="InterPro" id="IPR046357">
    <property type="entry name" value="PPIase_dom_sf"/>
</dbReference>
<dbReference type="Proteomes" id="UP000199372">
    <property type="component" value="Unassembled WGS sequence"/>
</dbReference>
<dbReference type="SUPFAM" id="SSF109998">
    <property type="entry name" value="Triger factor/SurA peptide-binding domain-like"/>
    <property type="match status" value="1"/>
</dbReference>
<evidence type="ECO:0000256" key="1">
    <source>
        <dbReference type="ARBA" id="ARBA00018370"/>
    </source>
</evidence>
<dbReference type="PROSITE" id="PS50198">
    <property type="entry name" value="PPIC_PPIASE_2"/>
    <property type="match status" value="1"/>
</dbReference>
<evidence type="ECO:0000256" key="4">
    <source>
        <dbReference type="ARBA" id="ARBA00023110"/>
    </source>
</evidence>
<feature type="signal peptide" evidence="10">
    <location>
        <begin position="1"/>
        <end position="20"/>
    </location>
</feature>
<evidence type="ECO:0000256" key="8">
    <source>
        <dbReference type="ARBA" id="ARBA00031484"/>
    </source>
</evidence>
<dbReference type="AlphaFoldDB" id="A0A1H8AZW5"/>
<dbReference type="InterPro" id="IPR050280">
    <property type="entry name" value="OMP_Chaperone_SurA"/>
</dbReference>
<keyword evidence="5" id="KW-0143">Chaperone</keyword>
<evidence type="ECO:0000256" key="7">
    <source>
        <dbReference type="ARBA" id="ARBA00030642"/>
    </source>
</evidence>
<evidence type="ECO:0000256" key="10">
    <source>
        <dbReference type="SAM" id="SignalP"/>
    </source>
</evidence>
<dbReference type="InterPro" id="IPR027304">
    <property type="entry name" value="Trigger_fact/SurA_dom_sf"/>
</dbReference>
<evidence type="ECO:0000256" key="2">
    <source>
        <dbReference type="ARBA" id="ARBA00022729"/>
    </source>
</evidence>
<evidence type="ECO:0000313" key="13">
    <source>
        <dbReference type="Proteomes" id="UP000199372"/>
    </source>
</evidence>
<sequence>MILRSLAICLALLAAPLAHAQNMFAPVVDVDGGVVTAFELDQRARMMRLFQAPGDPREAALDALIDERLQLAEARRQGVTVTDEQLAEGKAEFAGRAGLETAEFIQVLAAEGIDETTFDDFVRAGQAWRTIVRQQFGSQAAQPVTPEDVEEAAKAPPQPGLRVLLSEIILPANTPQNAQRSQALLPRLRSISTLPAFASAAREYSASPSRDRGGRLDWLALDELPPQIRNVVQGLQPGEVTPPIEVPNAIALFQLRAIEETDPAQPVIGIDYAAFYIPGGGSGAAAQTIARLDAEVQTCDDLYSVAQGLPAERLQRDTLPPAQIPGDVAVELAQLDPGERSVALSRAGGQTRVYLMLCERLYKTEEELAEIDRNALRDALVNRRVGRQADAYLAELRANATITYP</sequence>